<dbReference type="Pfam" id="PF00067">
    <property type="entry name" value="p450"/>
    <property type="match status" value="1"/>
</dbReference>
<dbReference type="GO" id="GO:0016705">
    <property type="term" value="F:oxidoreductase activity, acting on paired donors, with incorporation or reduction of molecular oxygen"/>
    <property type="evidence" value="ECO:0007669"/>
    <property type="project" value="InterPro"/>
</dbReference>
<protein>
    <submittedName>
        <fullName evidence="1">Monooxygenase, FAD-binding</fullName>
    </submittedName>
</protein>
<accession>A0A135LX59</accession>
<dbReference type="PRINTS" id="PR00420">
    <property type="entry name" value="RNGMNOXGNASE"/>
</dbReference>
<dbReference type="SUPFAM" id="SSF51905">
    <property type="entry name" value="FAD/NAD(P)-binding domain"/>
    <property type="match status" value="1"/>
</dbReference>
<dbReference type="STRING" id="5078.A0A135LX59"/>
<dbReference type="InterPro" id="IPR036188">
    <property type="entry name" value="FAD/NAD-bd_sf"/>
</dbReference>
<reference evidence="1 2" key="1">
    <citation type="journal article" date="2016" name="BMC Genomics">
        <title>Genome sequencing and secondary metabolism of the postharvest pathogen Penicillium griseofulvum.</title>
        <authorList>
            <person name="Banani H."/>
            <person name="Marcet-Houben M."/>
            <person name="Ballester A.R."/>
            <person name="Abbruscato P."/>
            <person name="Gonzalez-Candelas L."/>
            <person name="Gabaldon T."/>
            <person name="Spadaro D."/>
        </authorList>
    </citation>
    <scope>NUCLEOTIDE SEQUENCE [LARGE SCALE GENOMIC DNA]</scope>
    <source>
        <strain evidence="1 2">PG3</strain>
    </source>
</reference>
<dbReference type="OrthoDB" id="10029326at2759"/>
<dbReference type="InterPro" id="IPR001128">
    <property type="entry name" value="Cyt_P450"/>
</dbReference>
<dbReference type="RefSeq" id="XP_040652083.1">
    <property type="nucleotide sequence ID" value="XM_040788311.1"/>
</dbReference>
<dbReference type="GO" id="GO:0043386">
    <property type="term" value="P:mycotoxin biosynthetic process"/>
    <property type="evidence" value="ECO:0007669"/>
    <property type="project" value="UniProtKB-ARBA"/>
</dbReference>
<name>A0A135LX59_PENPA</name>
<comment type="caution">
    <text evidence="1">The sequence shown here is derived from an EMBL/GenBank/DDBJ whole genome shotgun (WGS) entry which is preliminary data.</text>
</comment>
<dbReference type="GeneID" id="63703611"/>
<dbReference type="GO" id="GO:0071949">
    <property type="term" value="F:FAD binding"/>
    <property type="evidence" value="ECO:0007669"/>
    <property type="project" value="InterPro"/>
</dbReference>
<dbReference type="SUPFAM" id="SSF48264">
    <property type="entry name" value="Cytochrome P450"/>
    <property type="match status" value="1"/>
</dbReference>
<dbReference type="InterPro" id="IPR050562">
    <property type="entry name" value="FAD_mOase_fung"/>
</dbReference>
<dbReference type="OMA" id="GHIHRTH"/>
<dbReference type="InterPro" id="IPR036396">
    <property type="entry name" value="Cyt_P450_sf"/>
</dbReference>
<dbReference type="EMBL" id="LHQR01000014">
    <property type="protein sequence ID" value="KXG53548.1"/>
    <property type="molecule type" value="Genomic_DNA"/>
</dbReference>
<evidence type="ECO:0000313" key="1">
    <source>
        <dbReference type="EMBL" id="KXG53548.1"/>
    </source>
</evidence>
<keyword evidence="1" id="KW-0560">Oxidoreductase</keyword>
<dbReference type="PANTHER" id="PTHR47356">
    <property type="entry name" value="FAD-DEPENDENT MONOOXYGENASE ASQG-RELATED"/>
    <property type="match status" value="1"/>
</dbReference>
<keyword evidence="2" id="KW-1185">Reference proteome</keyword>
<dbReference type="Pfam" id="PF13450">
    <property type="entry name" value="NAD_binding_8"/>
    <property type="match status" value="1"/>
</dbReference>
<sequence length="423" mass="47681">MPNADTLEKLPYLRAVLKESLRISHGVPGRMPRVVPPSGVRLCGNYIPPGTILSLSQYVYNIDSSVFPDPQSFKPERWLGDDFEYLDRHLVTFSKGSRGCIGIRVIIVGGSVAGLTLANALSRKNIDFLVLETRDMVTTHIGAAVCLVSNGTRILDQMGMLDEISEATMPLKAFYTWRANGKLLRKLHTPEILQTRHGYPIGWIQRQNLLQILFNHIPEKEKVLLGKKFVKAESLPEGVIVHCSDGSSYKGDIIIGADGAHSSVRQSMWQHMRNNGLEQIIKKDTTEMTAQYSCVYGVSENVAGVEDGIAHRMLCKGFSTVLISGTDGLLYWFLVTKMDRKYKAPHIPRYTKDELEAHVGRYLEQEMAPNIRLKTIYDKTTSCHYTPLEEAMYEHWTWERFACLGDAIHKALVPMLLSKMPHH</sequence>
<gene>
    <name evidence="1" type="ORF">PGRI_005980</name>
</gene>
<organism evidence="1 2">
    <name type="scientific">Penicillium patulum</name>
    <name type="common">Penicillium griseofulvum</name>
    <dbReference type="NCBI Taxonomy" id="5078"/>
    <lineage>
        <taxon>Eukaryota</taxon>
        <taxon>Fungi</taxon>
        <taxon>Dikarya</taxon>
        <taxon>Ascomycota</taxon>
        <taxon>Pezizomycotina</taxon>
        <taxon>Eurotiomycetes</taxon>
        <taxon>Eurotiomycetidae</taxon>
        <taxon>Eurotiales</taxon>
        <taxon>Aspergillaceae</taxon>
        <taxon>Penicillium</taxon>
    </lineage>
</organism>
<evidence type="ECO:0000313" key="2">
    <source>
        <dbReference type="Proteomes" id="UP000070168"/>
    </source>
</evidence>
<dbReference type="GO" id="GO:0016020">
    <property type="term" value="C:membrane"/>
    <property type="evidence" value="ECO:0007669"/>
    <property type="project" value="UniProtKB-SubCell"/>
</dbReference>
<dbReference type="Gene3D" id="1.10.630.10">
    <property type="entry name" value="Cytochrome P450"/>
    <property type="match status" value="1"/>
</dbReference>
<dbReference type="Gene3D" id="3.50.50.60">
    <property type="entry name" value="FAD/NAD(P)-binding domain"/>
    <property type="match status" value="1"/>
</dbReference>
<dbReference type="GO" id="GO:0020037">
    <property type="term" value="F:heme binding"/>
    <property type="evidence" value="ECO:0007669"/>
    <property type="project" value="InterPro"/>
</dbReference>
<dbReference type="Proteomes" id="UP000070168">
    <property type="component" value="Unassembled WGS sequence"/>
</dbReference>
<dbReference type="AlphaFoldDB" id="A0A135LX59"/>
<keyword evidence="1" id="KW-0503">Monooxygenase</keyword>
<dbReference type="GO" id="GO:0004497">
    <property type="term" value="F:monooxygenase activity"/>
    <property type="evidence" value="ECO:0007669"/>
    <property type="project" value="UniProtKB-KW"/>
</dbReference>
<dbReference type="GO" id="GO:0005506">
    <property type="term" value="F:iron ion binding"/>
    <property type="evidence" value="ECO:0007669"/>
    <property type="project" value="InterPro"/>
</dbReference>
<dbReference type="PANTHER" id="PTHR47356:SF2">
    <property type="entry name" value="FAD-BINDING DOMAIN-CONTAINING PROTEIN-RELATED"/>
    <property type="match status" value="1"/>
</dbReference>
<proteinExistence type="predicted"/>